<sequence>MADKIGDKKESKEEPTETVLHPSVIEIDSEGGCHNVWMNMDVRGRRNTTTMRNRRLSMRHQSLDIDEATDHLSPAAKVALILQDSTTTIYPIFTEMSELKKIDGVEEWREAARWVKFEEDVEDGGNRWSKPHVATLSLHALFQLRSCLRDGIIVLDDTSTGFAELVENILDKLIDAEQLPEHLRLDVKTLLLKRHKHQYENPRKNNEEGGLKGNSSTFLSAVRSISDIGKSFSHARSLAKGGEPTINEDGTLGIPGGEKKQPLIGNVHFMKKLPHDTEGCNVLVGEADFLQHHISCFVRLKESVNFGSITEVPVPTRFLFLLLGPIGHSTEFHEIGRAISTVMTDDIFHDVAYLAQKKDDMLHAIDEFLDNVICLPPGEWDPKIRIEPPSSLPSQEKRKQAGKEYLQLPKSTVAKFKEEEEIEGHGNDPALKRTGKLWGGLILDIKRKLPHYISDFTDAFNLQCMATICFMYFALLAPIVTFGGLLEEATHQRMAAMENIFAGALSGVIYHLFSGQPLTIIGSTGPVLVFETIVFDLCKGTLGGIDYLSFRLWVHIWTAVILVIMVITDASSLVSYITRFTEESFATLIAAIFIFEAIKKLLNITNQLDIIPYNPTNGTSGSCFCQEGTMSYEKMFHIAEKQQLMSYIDTKTESVHWDKLPMEVCRDLGGHAAGGNCYILYDKFLMSVVLMAGTFIIATTLKKARTGQYFPTKVRQIFSDFAVMIAIVIMTTLDIYMGINTPKLNVPSTFRPTWSGRNWFIPPFNGNPWWTALVAFIPALLACILIFMDQQITTVIVNRKENKLKKGCGYHLDLFVLSILIVIVGFLGLPIYVAATVLSINHVNSLRIESESRAPGEVAQFIGVREQRVTGICTFALIGLSVMITRLLSYIPMPVLYGVFLYMGISALGGIQLYERLKLFLMPMKYQPDTIYIRHVPIKVIHAFTAWQTACLAILWGVKSYKPISIAFPIMLVVMVAIRKLMEKFFDPKDLKYLDDTMPDFHLRRKEDARRVSLKAEEIELDLDKNQGTIRAVKTEAHIHIPFNNGEVVSIPLEAISGPSHNINLSKEVNSSGMWKHIQHESKSSLNRMGELYGGMSNETMNKFPLVEDDDEDAIIIKVNKNKNEDHNNKSNNGNPSNLESQPLLRKGSKSSSSNNK</sequence>
<dbReference type="InterPro" id="IPR011531">
    <property type="entry name" value="HCO3_transpt-like_TM_dom"/>
</dbReference>
<evidence type="ECO:0000256" key="9">
    <source>
        <dbReference type="RuleBase" id="RU362035"/>
    </source>
</evidence>
<evidence type="ECO:0000256" key="2">
    <source>
        <dbReference type="ARBA" id="ARBA00010993"/>
    </source>
</evidence>
<evidence type="ECO:0000313" key="13">
    <source>
        <dbReference type="Proteomes" id="UP000038045"/>
    </source>
</evidence>
<keyword evidence="13" id="KW-1185">Reference proteome</keyword>
<evidence type="ECO:0000256" key="7">
    <source>
        <dbReference type="ARBA" id="ARBA00023065"/>
    </source>
</evidence>
<evidence type="ECO:0000256" key="3">
    <source>
        <dbReference type="ARBA" id="ARBA00022448"/>
    </source>
</evidence>
<dbReference type="STRING" id="131310.A0A0N4Z2E9"/>
<dbReference type="PRINTS" id="PR01232">
    <property type="entry name" value="NAHCO3TRSPRT"/>
</dbReference>
<evidence type="ECO:0000256" key="6">
    <source>
        <dbReference type="ARBA" id="ARBA00022989"/>
    </source>
</evidence>
<feature type="transmembrane region" description="Helical" evidence="9">
    <location>
        <begin position="550"/>
        <end position="568"/>
    </location>
</feature>
<feature type="domain" description="Bicarbonate transporter-like transmembrane" evidence="11">
    <location>
        <begin position="436"/>
        <end position="999"/>
    </location>
</feature>
<dbReference type="PANTHER" id="PTHR11453:SF36">
    <property type="entry name" value="ANION EXCHANGE PROTEIN"/>
    <property type="match status" value="1"/>
</dbReference>
<keyword evidence="6 9" id="KW-1133">Transmembrane helix</keyword>
<evidence type="ECO:0000256" key="8">
    <source>
        <dbReference type="ARBA" id="ARBA00023136"/>
    </source>
</evidence>
<dbReference type="InterPro" id="IPR013769">
    <property type="entry name" value="Band3_cytoplasmic_dom"/>
</dbReference>
<dbReference type="GO" id="GO:0016323">
    <property type="term" value="C:basolateral plasma membrane"/>
    <property type="evidence" value="ECO:0007669"/>
    <property type="project" value="UniProtKB-SubCell"/>
</dbReference>
<proteinExistence type="inferred from homology"/>
<keyword evidence="3 9" id="KW-0813">Transport</keyword>
<dbReference type="AlphaFoldDB" id="A0A0N4Z2E9"/>
<dbReference type="PANTHER" id="PTHR11453">
    <property type="entry name" value="ANION EXCHANGE PROTEIN"/>
    <property type="match status" value="1"/>
</dbReference>
<keyword evidence="4" id="KW-1003">Cell membrane</keyword>
<dbReference type="FunFam" id="1.10.287.570:FF:000001">
    <property type="entry name" value="Anion exchange protein"/>
    <property type="match status" value="1"/>
</dbReference>
<name>A0A0N4Z2E9_PARTI</name>
<evidence type="ECO:0000313" key="14">
    <source>
        <dbReference type="WBParaSite" id="PTRK_0000104400.1"/>
    </source>
</evidence>
<feature type="transmembrane region" description="Helical" evidence="9">
    <location>
        <begin position="495"/>
        <end position="513"/>
    </location>
</feature>
<feature type="transmembrane region" description="Helical" evidence="9">
    <location>
        <begin position="721"/>
        <end position="739"/>
    </location>
</feature>
<feature type="transmembrane region" description="Helical" evidence="9">
    <location>
        <begin position="869"/>
        <end position="889"/>
    </location>
</feature>
<feature type="transmembrane region" description="Helical" evidence="9">
    <location>
        <begin position="769"/>
        <end position="788"/>
    </location>
</feature>
<dbReference type="InterPro" id="IPR003020">
    <property type="entry name" value="HCO3_transpt_euk"/>
</dbReference>
<dbReference type="SUPFAM" id="SSF55804">
    <property type="entry name" value="Phoshotransferase/anion transport protein"/>
    <property type="match status" value="1"/>
</dbReference>
<evidence type="ECO:0000256" key="10">
    <source>
        <dbReference type="SAM" id="MobiDB-lite"/>
    </source>
</evidence>
<dbReference type="Pfam" id="PF00955">
    <property type="entry name" value="HCO3_cotransp"/>
    <property type="match status" value="1"/>
</dbReference>
<keyword evidence="7 9" id="KW-0406">Ion transport</keyword>
<evidence type="ECO:0000256" key="1">
    <source>
        <dbReference type="ARBA" id="ARBA00004554"/>
    </source>
</evidence>
<dbReference type="GO" id="GO:0008510">
    <property type="term" value="F:sodium:bicarbonate symporter activity"/>
    <property type="evidence" value="ECO:0007669"/>
    <property type="project" value="TreeGrafter"/>
</dbReference>
<feature type="region of interest" description="Disordered" evidence="10">
    <location>
        <begin position="1120"/>
        <end position="1157"/>
    </location>
</feature>
<comment type="caution">
    <text evidence="9">Lacks conserved residue(s) required for the propagation of feature annotation.</text>
</comment>
<dbReference type="WBParaSite" id="PTRK_0000104400.1">
    <property type="protein sequence ID" value="PTRK_0000104400.1"/>
    <property type="gene ID" value="PTRK_0000104400"/>
</dbReference>
<evidence type="ECO:0000259" key="12">
    <source>
        <dbReference type="Pfam" id="PF07565"/>
    </source>
</evidence>
<dbReference type="NCBIfam" id="TIGR00834">
    <property type="entry name" value="ae"/>
    <property type="match status" value="1"/>
</dbReference>
<organism evidence="13 14">
    <name type="scientific">Parastrongyloides trichosuri</name>
    <name type="common">Possum-specific nematode worm</name>
    <dbReference type="NCBI Taxonomy" id="131310"/>
    <lineage>
        <taxon>Eukaryota</taxon>
        <taxon>Metazoa</taxon>
        <taxon>Ecdysozoa</taxon>
        <taxon>Nematoda</taxon>
        <taxon>Chromadorea</taxon>
        <taxon>Rhabditida</taxon>
        <taxon>Tylenchina</taxon>
        <taxon>Panagrolaimomorpha</taxon>
        <taxon>Strongyloidoidea</taxon>
        <taxon>Strongyloididae</taxon>
        <taxon>Parastrongyloides</taxon>
    </lineage>
</organism>
<dbReference type="PRINTS" id="PR01231">
    <property type="entry name" value="HCO3TRNSPORT"/>
</dbReference>
<feature type="transmembrane region" description="Helical" evidence="9">
    <location>
        <begin position="808"/>
        <end position="825"/>
    </location>
</feature>
<feature type="transmembrane region" description="Helical" evidence="9">
    <location>
        <begin position="684"/>
        <end position="701"/>
    </location>
</feature>
<evidence type="ECO:0000256" key="5">
    <source>
        <dbReference type="ARBA" id="ARBA00022692"/>
    </source>
</evidence>
<comment type="subcellular location">
    <subcellularLocation>
        <location evidence="1">Basolateral cell membrane</location>
        <topology evidence="1">Multi-pass membrane protein</topology>
    </subcellularLocation>
    <subcellularLocation>
        <location evidence="9">Membrane</location>
        <topology evidence="9">Multi-pass membrane protein</topology>
    </subcellularLocation>
</comment>
<evidence type="ECO:0000256" key="4">
    <source>
        <dbReference type="ARBA" id="ARBA00022475"/>
    </source>
</evidence>
<feature type="transmembrane region" description="Helical" evidence="9">
    <location>
        <begin position="465"/>
        <end position="486"/>
    </location>
</feature>
<dbReference type="Gene3D" id="3.40.930.10">
    <property type="entry name" value="Mannitol-specific EII, Chain A"/>
    <property type="match status" value="1"/>
</dbReference>
<dbReference type="GO" id="GO:0005452">
    <property type="term" value="F:solute:inorganic anion antiporter activity"/>
    <property type="evidence" value="ECO:0007669"/>
    <property type="project" value="InterPro"/>
</dbReference>
<dbReference type="Gene3D" id="1.10.287.570">
    <property type="entry name" value="Helical hairpin bin"/>
    <property type="match status" value="1"/>
</dbReference>
<keyword evidence="5 9" id="KW-0812">Transmembrane</keyword>
<accession>A0A0N4Z2E9</accession>
<dbReference type="GO" id="GO:0008509">
    <property type="term" value="F:monoatomic anion transmembrane transporter activity"/>
    <property type="evidence" value="ECO:0007669"/>
    <property type="project" value="InterPro"/>
</dbReference>
<feature type="domain" description="Band 3 cytoplasmic" evidence="12">
    <location>
        <begin position="92"/>
        <end position="382"/>
    </location>
</feature>
<reference evidence="14" key="1">
    <citation type="submission" date="2017-02" db="UniProtKB">
        <authorList>
            <consortium name="WormBaseParasite"/>
        </authorList>
    </citation>
    <scope>IDENTIFICATION</scope>
</reference>
<dbReference type="InterPro" id="IPR016152">
    <property type="entry name" value="PTrfase/Anion_transptr"/>
</dbReference>
<dbReference type="Pfam" id="PF07565">
    <property type="entry name" value="Band_3_cyto"/>
    <property type="match status" value="1"/>
</dbReference>
<comment type="similarity">
    <text evidence="2 9">Belongs to the anion exchanger (TC 2.A.31) family.</text>
</comment>
<dbReference type="Proteomes" id="UP000038045">
    <property type="component" value="Unplaced"/>
</dbReference>
<protein>
    <recommendedName>
        <fullName evidence="9">Anion exchange protein</fullName>
    </recommendedName>
</protein>
<keyword evidence="8 9" id="KW-0472">Membrane</keyword>
<feature type="transmembrane region" description="Helical" evidence="9">
    <location>
        <begin position="895"/>
        <end position="915"/>
    </location>
</feature>
<dbReference type="InterPro" id="IPR003024">
    <property type="entry name" value="Na/HCO3_transpt"/>
</dbReference>
<dbReference type="GO" id="GO:0051453">
    <property type="term" value="P:regulation of intracellular pH"/>
    <property type="evidence" value="ECO:0007669"/>
    <property type="project" value="TreeGrafter"/>
</dbReference>
<evidence type="ECO:0000259" key="11">
    <source>
        <dbReference type="Pfam" id="PF00955"/>
    </source>
</evidence>